<evidence type="ECO:0000256" key="2">
    <source>
        <dbReference type="ARBA" id="ARBA00009539"/>
    </source>
</evidence>
<dbReference type="PANTHER" id="PTHR48069">
    <property type="entry name" value="DIHYDROFOLATE REDUCTASE"/>
    <property type="match status" value="1"/>
</dbReference>
<evidence type="ECO:0000256" key="4">
    <source>
        <dbReference type="ARBA" id="ARBA00022563"/>
    </source>
</evidence>
<dbReference type="EC" id="1.5.1.3" evidence="3 7"/>
<dbReference type="Gene3D" id="3.40.430.10">
    <property type="entry name" value="Dihydrofolate Reductase, subunit A"/>
    <property type="match status" value="1"/>
</dbReference>
<feature type="domain" description="DHFR" evidence="9">
    <location>
        <begin position="1"/>
        <end position="160"/>
    </location>
</feature>
<keyword evidence="5 7" id="KW-0521">NADP</keyword>
<dbReference type="RefSeq" id="WP_202655106.1">
    <property type="nucleotide sequence ID" value="NZ_JAESWB010000247.1"/>
</dbReference>
<dbReference type="PANTHER" id="PTHR48069:SF3">
    <property type="entry name" value="DIHYDROFOLATE REDUCTASE"/>
    <property type="match status" value="1"/>
</dbReference>
<sequence length="167" mass="19749">MISFIVAMDENRLIGRNNQLPWHLPEDLKFFKRMTLGHPVAMGRKTHESIGRTLPGRENLIITRQFGYQSEGCKIFYSIDDFIHYCREQNEEIFVIGGAEIFRETLKYAERLYITLIHHQFEGDTYFPAFNLADWKLVSSEKGLKDEKNPYDYEFRIYEKNAKVLVS</sequence>
<keyword evidence="4 7" id="KW-0554">One-carbon metabolism</keyword>
<keyword evidence="11" id="KW-1185">Reference proteome</keyword>
<dbReference type="InterPro" id="IPR012259">
    <property type="entry name" value="DHFR"/>
</dbReference>
<evidence type="ECO:0000256" key="5">
    <source>
        <dbReference type="ARBA" id="ARBA00022857"/>
    </source>
</evidence>
<dbReference type="SUPFAM" id="SSF53597">
    <property type="entry name" value="Dihydrofolate reductase-like"/>
    <property type="match status" value="1"/>
</dbReference>
<dbReference type="Pfam" id="PF00186">
    <property type="entry name" value="DHFR_1"/>
    <property type="match status" value="1"/>
</dbReference>
<comment type="function">
    <text evidence="7">Key enzyme in folate metabolism. Catalyzes an essential reaction for de novo glycine and purine synthesis, and for DNA precursor synthesis.</text>
</comment>
<evidence type="ECO:0000256" key="8">
    <source>
        <dbReference type="RuleBase" id="RU004474"/>
    </source>
</evidence>
<dbReference type="PROSITE" id="PS00075">
    <property type="entry name" value="DHFR_1"/>
    <property type="match status" value="1"/>
</dbReference>
<organism evidence="10 11">
    <name type="scientific">Neobacillus paridis</name>
    <dbReference type="NCBI Taxonomy" id="2803862"/>
    <lineage>
        <taxon>Bacteria</taxon>
        <taxon>Bacillati</taxon>
        <taxon>Bacillota</taxon>
        <taxon>Bacilli</taxon>
        <taxon>Bacillales</taxon>
        <taxon>Bacillaceae</taxon>
        <taxon>Neobacillus</taxon>
    </lineage>
</organism>
<comment type="caution">
    <text evidence="10">The sequence shown here is derived from an EMBL/GenBank/DDBJ whole genome shotgun (WGS) entry which is preliminary data.</text>
</comment>
<dbReference type="PIRSF" id="PIRSF000194">
    <property type="entry name" value="DHFR"/>
    <property type="match status" value="1"/>
</dbReference>
<reference evidence="10 11" key="1">
    <citation type="submission" date="2021-01" db="EMBL/GenBank/DDBJ databases">
        <title>Genome public.</title>
        <authorList>
            <person name="Liu C."/>
            <person name="Sun Q."/>
        </authorList>
    </citation>
    <scope>NUCLEOTIDE SEQUENCE [LARGE SCALE GENOMIC DNA]</scope>
    <source>
        <strain evidence="10 11">YIM B02564</strain>
    </source>
</reference>
<protein>
    <recommendedName>
        <fullName evidence="3 7">Dihydrofolate reductase</fullName>
        <ecNumber evidence="3 7">1.5.1.3</ecNumber>
    </recommendedName>
</protein>
<dbReference type="PRINTS" id="PR00070">
    <property type="entry name" value="DHFR"/>
</dbReference>
<evidence type="ECO:0000259" key="9">
    <source>
        <dbReference type="PROSITE" id="PS51330"/>
    </source>
</evidence>
<comment type="pathway">
    <text evidence="1 7">Cofactor biosynthesis; tetrahydrofolate biosynthesis; 5,6,7,8-tetrahydrofolate from 7,8-dihydrofolate: step 1/1.</text>
</comment>
<dbReference type="Proteomes" id="UP000623967">
    <property type="component" value="Unassembled WGS sequence"/>
</dbReference>
<dbReference type="CDD" id="cd00209">
    <property type="entry name" value="DHFR"/>
    <property type="match status" value="1"/>
</dbReference>
<dbReference type="PROSITE" id="PS51330">
    <property type="entry name" value="DHFR_2"/>
    <property type="match status" value="1"/>
</dbReference>
<proteinExistence type="inferred from homology"/>
<dbReference type="InterPro" id="IPR001796">
    <property type="entry name" value="DHFR_dom"/>
</dbReference>
<gene>
    <name evidence="10" type="ORF">JK635_16780</name>
</gene>
<keyword evidence="6 7" id="KW-0560">Oxidoreductase</keyword>
<evidence type="ECO:0000256" key="1">
    <source>
        <dbReference type="ARBA" id="ARBA00004903"/>
    </source>
</evidence>
<dbReference type="EMBL" id="JAESWB010000247">
    <property type="protein sequence ID" value="MBL4953841.1"/>
    <property type="molecule type" value="Genomic_DNA"/>
</dbReference>
<accession>A0ABS1TR98</accession>
<evidence type="ECO:0000313" key="11">
    <source>
        <dbReference type="Proteomes" id="UP000623967"/>
    </source>
</evidence>
<evidence type="ECO:0000256" key="3">
    <source>
        <dbReference type="ARBA" id="ARBA00012856"/>
    </source>
</evidence>
<comment type="catalytic activity">
    <reaction evidence="7">
        <text>(6S)-5,6,7,8-tetrahydrofolate + NADP(+) = 7,8-dihydrofolate + NADPH + H(+)</text>
        <dbReference type="Rhea" id="RHEA:15009"/>
        <dbReference type="ChEBI" id="CHEBI:15378"/>
        <dbReference type="ChEBI" id="CHEBI:57451"/>
        <dbReference type="ChEBI" id="CHEBI:57453"/>
        <dbReference type="ChEBI" id="CHEBI:57783"/>
        <dbReference type="ChEBI" id="CHEBI:58349"/>
        <dbReference type="EC" id="1.5.1.3"/>
    </reaction>
</comment>
<evidence type="ECO:0000256" key="7">
    <source>
        <dbReference type="PIRNR" id="PIRNR000194"/>
    </source>
</evidence>
<comment type="similarity">
    <text evidence="2 7 8">Belongs to the dihydrofolate reductase family.</text>
</comment>
<evidence type="ECO:0000256" key="6">
    <source>
        <dbReference type="ARBA" id="ARBA00023002"/>
    </source>
</evidence>
<name>A0ABS1TR98_9BACI</name>
<dbReference type="InterPro" id="IPR024072">
    <property type="entry name" value="DHFR-like_dom_sf"/>
</dbReference>
<evidence type="ECO:0000313" key="10">
    <source>
        <dbReference type="EMBL" id="MBL4953841.1"/>
    </source>
</evidence>
<dbReference type="InterPro" id="IPR017925">
    <property type="entry name" value="DHFR_CS"/>
</dbReference>